<protein>
    <recommendedName>
        <fullName evidence="3">Transposase</fullName>
    </recommendedName>
</protein>
<evidence type="ECO:0000313" key="2">
    <source>
        <dbReference type="Proteomes" id="UP001230328"/>
    </source>
</evidence>
<name>A0ABU0SIJ3_9ACTN</name>
<keyword evidence="2" id="KW-1185">Reference proteome</keyword>
<evidence type="ECO:0008006" key="3">
    <source>
        <dbReference type="Google" id="ProtNLM"/>
    </source>
</evidence>
<accession>A0ABU0SIJ3</accession>
<proteinExistence type="predicted"/>
<comment type="caution">
    <text evidence="1">The sequence shown here is derived from an EMBL/GenBank/DDBJ whole genome shotgun (WGS) entry which is preliminary data.</text>
</comment>
<evidence type="ECO:0000313" key="1">
    <source>
        <dbReference type="EMBL" id="MDQ1023077.1"/>
    </source>
</evidence>
<dbReference type="EMBL" id="JAUSZI010000002">
    <property type="protein sequence ID" value="MDQ1023077.1"/>
    <property type="molecule type" value="Genomic_DNA"/>
</dbReference>
<dbReference type="Proteomes" id="UP001230328">
    <property type="component" value="Unassembled WGS sequence"/>
</dbReference>
<organism evidence="1 2">
    <name type="scientific">Streptomyces umbrinus</name>
    <dbReference type="NCBI Taxonomy" id="67370"/>
    <lineage>
        <taxon>Bacteria</taxon>
        <taxon>Bacillati</taxon>
        <taxon>Actinomycetota</taxon>
        <taxon>Actinomycetes</taxon>
        <taxon>Kitasatosporales</taxon>
        <taxon>Streptomycetaceae</taxon>
        <taxon>Streptomyces</taxon>
        <taxon>Streptomyces phaeochromogenes group</taxon>
    </lineage>
</organism>
<gene>
    <name evidence="1" type="ORF">QF035_000659</name>
</gene>
<reference evidence="1 2" key="1">
    <citation type="submission" date="2023-07" db="EMBL/GenBank/DDBJ databases">
        <title>Comparative genomics of wheat-associated soil bacteria to identify genetic determinants of phenazine resistance.</title>
        <authorList>
            <person name="Mouncey N."/>
        </authorList>
    </citation>
    <scope>NUCLEOTIDE SEQUENCE [LARGE SCALE GENOMIC DNA]</scope>
    <source>
        <strain evidence="1 2">V2I4</strain>
    </source>
</reference>
<sequence>MNAVGPHVHVVDLREVTIHERGMVSLLCWDSRVTVAGERPPELPRNCSGNGPRGQGILLVHVPPVSKSPQPLTAELATPWTNQRWKNAKTISTGRTRRTPKARI</sequence>